<dbReference type="OrthoDB" id="2985014at2759"/>
<feature type="transmembrane region" description="Helical" evidence="6">
    <location>
        <begin position="134"/>
        <end position="153"/>
    </location>
</feature>
<organism evidence="7 8">
    <name type="scientific">Thelonectria olida</name>
    <dbReference type="NCBI Taxonomy" id="1576542"/>
    <lineage>
        <taxon>Eukaryota</taxon>
        <taxon>Fungi</taxon>
        <taxon>Dikarya</taxon>
        <taxon>Ascomycota</taxon>
        <taxon>Pezizomycotina</taxon>
        <taxon>Sordariomycetes</taxon>
        <taxon>Hypocreomycetidae</taxon>
        <taxon>Hypocreales</taxon>
        <taxon>Nectriaceae</taxon>
        <taxon>Thelonectria</taxon>
    </lineage>
</organism>
<evidence type="ECO:0000256" key="3">
    <source>
        <dbReference type="ARBA" id="ARBA00022692"/>
    </source>
</evidence>
<accession>A0A9P8WIS6</accession>
<dbReference type="AlphaFoldDB" id="A0A9P8WIS6"/>
<dbReference type="EMBL" id="JAGPYM010000001">
    <property type="protein sequence ID" value="KAH6900804.1"/>
    <property type="molecule type" value="Genomic_DNA"/>
</dbReference>
<protein>
    <submittedName>
        <fullName evidence="7">Uncharacterized protein</fullName>
    </submittedName>
</protein>
<keyword evidence="5 6" id="KW-0472">Membrane</keyword>
<evidence type="ECO:0000313" key="7">
    <source>
        <dbReference type="EMBL" id="KAH6900804.1"/>
    </source>
</evidence>
<reference evidence="7 8" key="1">
    <citation type="journal article" date="2021" name="Nat. Commun.">
        <title>Genetic determinants of endophytism in the Arabidopsis root mycobiome.</title>
        <authorList>
            <person name="Mesny F."/>
            <person name="Miyauchi S."/>
            <person name="Thiergart T."/>
            <person name="Pickel B."/>
            <person name="Atanasova L."/>
            <person name="Karlsson M."/>
            <person name="Huettel B."/>
            <person name="Barry K.W."/>
            <person name="Haridas S."/>
            <person name="Chen C."/>
            <person name="Bauer D."/>
            <person name="Andreopoulos W."/>
            <person name="Pangilinan J."/>
            <person name="LaButti K."/>
            <person name="Riley R."/>
            <person name="Lipzen A."/>
            <person name="Clum A."/>
            <person name="Drula E."/>
            <person name="Henrissat B."/>
            <person name="Kohler A."/>
            <person name="Grigoriev I.V."/>
            <person name="Martin F.M."/>
            <person name="Hacquard S."/>
        </authorList>
    </citation>
    <scope>NUCLEOTIDE SEQUENCE [LARGE SCALE GENOMIC DNA]</scope>
    <source>
        <strain evidence="7 8">MPI-CAGE-CH-0241</strain>
    </source>
</reference>
<dbReference type="Proteomes" id="UP000777438">
    <property type="component" value="Unassembled WGS sequence"/>
</dbReference>
<comment type="caution">
    <text evidence="7">The sequence shown here is derived from an EMBL/GenBank/DDBJ whole genome shotgun (WGS) entry which is preliminary data.</text>
</comment>
<gene>
    <name evidence="7" type="ORF">B0T10DRAFT_571539</name>
</gene>
<comment type="subcellular location">
    <subcellularLocation>
        <location evidence="1">Membrane</location>
        <topology evidence="1">Multi-pass membrane protein</topology>
    </subcellularLocation>
</comment>
<dbReference type="GO" id="GO:0022857">
    <property type="term" value="F:transmembrane transporter activity"/>
    <property type="evidence" value="ECO:0007669"/>
    <property type="project" value="TreeGrafter"/>
</dbReference>
<keyword evidence="8" id="KW-1185">Reference proteome</keyword>
<keyword evidence="4 6" id="KW-1133">Transmembrane helix</keyword>
<proteinExistence type="predicted"/>
<evidence type="ECO:0000256" key="1">
    <source>
        <dbReference type="ARBA" id="ARBA00004141"/>
    </source>
</evidence>
<evidence type="ECO:0000256" key="5">
    <source>
        <dbReference type="ARBA" id="ARBA00023136"/>
    </source>
</evidence>
<dbReference type="PANTHER" id="PTHR43791">
    <property type="entry name" value="PERMEASE-RELATED"/>
    <property type="match status" value="1"/>
</dbReference>
<dbReference type="GO" id="GO:0016020">
    <property type="term" value="C:membrane"/>
    <property type="evidence" value="ECO:0007669"/>
    <property type="project" value="UniProtKB-SubCell"/>
</dbReference>
<sequence length="181" mass="19845">MMTNLEIADKADVHQANTCQSSFKESRANSSNGPPRCFGNSSRKLICGVARVRHIQSQRLNRALEADFAHRIIAQGLTAPPYAVSFCLCIAAAFFSDRFGHRGFVIAARSDMGGVEYLLLAAIEDCEKSNVRLLGIWFAVMGIFPCLTINITWKKLNNKATGEGSSAVTDSERSELVIPIY</sequence>
<keyword evidence="2" id="KW-0813">Transport</keyword>
<evidence type="ECO:0000256" key="2">
    <source>
        <dbReference type="ARBA" id="ARBA00022448"/>
    </source>
</evidence>
<evidence type="ECO:0000313" key="8">
    <source>
        <dbReference type="Proteomes" id="UP000777438"/>
    </source>
</evidence>
<evidence type="ECO:0000256" key="6">
    <source>
        <dbReference type="SAM" id="Phobius"/>
    </source>
</evidence>
<dbReference type="PANTHER" id="PTHR43791:SF75">
    <property type="entry name" value="TRANSPORTER, PUTATIVE (AFU_ORTHOLOGUE AFUA_2G00110)-RELATED"/>
    <property type="match status" value="1"/>
</dbReference>
<name>A0A9P8WIS6_9HYPO</name>
<evidence type="ECO:0000256" key="4">
    <source>
        <dbReference type="ARBA" id="ARBA00022989"/>
    </source>
</evidence>
<keyword evidence="3 6" id="KW-0812">Transmembrane</keyword>
<dbReference type="InterPro" id="IPR036259">
    <property type="entry name" value="MFS_trans_sf"/>
</dbReference>
<dbReference type="SUPFAM" id="SSF103473">
    <property type="entry name" value="MFS general substrate transporter"/>
    <property type="match status" value="1"/>
</dbReference>